<comment type="caution">
    <text evidence="1">The sequence shown here is derived from an EMBL/GenBank/DDBJ whole genome shotgun (WGS) entry which is preliminary data.</text>
</comment>
<evidence type="ECO:0000313" key="1">
    <source>
        <dbReference type="EMBL" id="GAL18006.1"/>
    </source>
</evidence>
<sequence>MTDTLFSTNVVTDDQNSSVIEHTSENMPARGFFFAVVDEVGKDGFLVRKVYGSLSDPYLKAMNLPDQSMWREVFPEKYGLSGKGLNSKASVAEHVMGVNTKSRYVSTSSTFPQGSPRFQGKSVYIDISKTLKTGAKLVTTKEIIEALEEYKTIVPKKVKRIDQIMGYVRSIDHEVLLADPVPARAIFTDESLKRAKAIGRVGRVVQVFGFAFTAYDLSVASKESIKTESMAPIGAEVIRQAGGWGAGVAGLKAGTALGVAVGIETGPAPLLRGLLVE</sequence>
<dbReference type="EMBL" id="BBMR01000002">
    <property type="protein sequence ID" value="GAL18006.1"/>
    <property type="molecule type" value="Genomic_DNA"/>
</dbReference>
<dbReference type="AlphaFoldDB" id="A0A090RRY6"/>
<keyword evidence="2" id="KW-1185">Reference proteome</keyword>
<accession>A0A090RRY6</accession>
<reference evidence="1 2" key="1">
    <citation type="submission" date="2014-09" db="EMBL/GenBank/DDBJ databases">
        <title>Vibrio maritimus JCM 19235. (C45) whole genome shotgun sequence.</title>
        <authorList>
            <person name="Sawabe T."/>
            <person name="Meirelles P."/>
            <person name="Nakanishi M."/>
            <person name="Sayaka M."/>
            <person name="Hattori M."/>
            <person name="Ohkuma M."/>
        </authorList>
    </citation>
    <scope>NUCLEOTIDE SEQUENCE [LARGE SCALE GENOMIC DNA]</scope>
    <source>
        <strain evidence="2">JCM19235</strain>
    </source>
</reference>
<organism evidence="1 2">
    <name type="scientific">Vibrio maritimus</name>
    <dbReference type="NCBI Taxonomy" id="990268"/>
    <lineage>
        <taxon>Bacteria</taxon>
        <taxon>Pseudomonadati</taxon>
        <taxon>Pseudomonadota</taxon>
        <taxon>Gammaproteobacteria</taxon>
        <taxon>Vibrionales</taxon>
        <taxon>Vibrionaceae</taxon>
        <taxon>Vibrio</taxon>
    </lineage>
</organism>
<name>A0A090RRY6_9VIBR</name>
<dbReference type="STRING" id="990268.JCM19235_6559"/>
<evidence type="ECO:0000313" key="2">
    <source>
        <dbReference type="Proteomes" id="UP000029228"/>
    </source>
</evidence>
<gene>
    <name evidence="1" type="ORF">JCM19235_6559</name>
</gene>
<proteinExistence type="predicted"/>
<protein>
    <submittedName>
        <fullName evidence="1">Uncharacterized protein</fullName>
    </submittedName>
</protein>
<dbReference type="Proteomes" id="UP000029228">
    <property type="component" value="Unassembled WGS sequence"/>
</dbReference>